<proteinExistence type="predicted"/>
<organism evidence="2 3">
    <name type="scientific">Paenibacillus plantiphilus</name>
    <dbReference type="NCBI Taxonomy" id="2905650"/>
    <lineage>
        <taxon>Bacteria</taxon>
        <taxon>Bacillati</taxon>
        <taxon>Bacillota</taxon>
        <taxon>Bacilli</taxon>
        <taxon>Bacillales</taxon>
        <taxon>Paenibacillaceae</taxon>
        <taxon>Paenibacillus</taxon>
    </lineage>
</organism>
<evidence type="ECO:0000256" key="1">
    <source>
        <dbReference type="SAM" id="MobiDB-lite"/>
    </source>
</evidence>
<accession>A0ABN8GGZ5</accession>
<sequence length="340" mass="36296">MKCNRSDNNSNDRLPGARQSTMLFTPKLVGESVECIMKQLSLLKVLAAALLLAALPSACSKETGHNNHGAEDHSASGTDKPAIASADEGMSSGGHGNHGGSHNDHAAQAEDQVKASFTFDSEAPIANEETELTITIAGEDGVPISDFTENHEKLLHLIIVDHSLGYFNHIHPAYEGGGKFTIKTTFPAGGEYKLFADFMPAGGSAVTKSDWVEVSGKASSHSEVKPDKALVKEEAGKEVEMQMSSSKAGEEVTLSFHIRAADSKKEITNLDPYLGAVGHVVILSEDAGEYIHVHPIDEHAAGPVASFATTFSKRGVYKIWGQFQHEGNAFTVPYVVNVTE</sequence>
<feature type="compositionally biased region" description="Basic and acidic residues" evidence="1">
    <location>
        <begin position="62"/>
        <end position="74"/>
    </location>
</feature>
<dbReference type="EMBL" id="CAKMMF010000015">
    <property type="protein sequence ID" value="CAH1208993.1"/>
    <property type="molecule type" value="Genomic_DNA"/>
</dbReference>
<comment type="caution">
    <text evidence="2">The sequence shown here is derived from an EMBL/GenBank/DDBJ whole genome shotgun (WGS) entry which is preliminary data.</text>
</comment>
<feature type="region of interest" description="Disordered" evidence="1">
    <location>
        <begin position="61"/>
        <end position="106"/>
    </location>
</feature>
<keyword evidence="3" id="KW-1185">Reference proteome</keyword>
<evidence type="ECO:0008006" key="4">
    <source>
        <dbReference type="Google" id="ProtNLM"/>
    </source>
</evidence>
<dbReference type="Proteomes" id="UP000838686">
    <property type="component" value="Unassembled WGS sequence"/>
</dbReference>
<gene>
    <name evidence="2" type="ORF">PAECIP111893_02953</name>
</gene>
<protein>
    <recommendedName>
        <fullName evidence="4">YtkA-like domain-containing protein</fullName>
    </recommendedName>
</protein>
<evidence type="ECO:0000313" key="2">
    <source>
        <dbReference type="EMBL" id="CAH1208993.1"/>
    </source>
</evidence>
<name>A0ABN8GGZ5_9BACL</name>
<evidence type="ECO:0000313" key="3">
    <source>
        <dbReference type="Proteomes" id="UP000838686"/>
    </source>
</evidence>
<reference evidence="2" key="1">
    <citation type="submission" date="2022-01" db="EMBL/GenBank/DDBJ databases">
        <authorList>
            <person name="Criscuolo A."/>
        </authorList>
    </citation>
    <scope>NUCLEOTIDE SEQUENCE</scope>
    <source>
        <strain evidence="2">CIP111893</strain>
    </source>
</reference>